<dbReference type="Proteomes" id="UP000308121">
    <property type="component" value="Unassembled WGS sequence"/>
</dbReference>
<dbReference type="OrthoDB" id="9796019at2"/>
<dbReference type="InterPro" id="IPR036271">
    <property type="entry name" value="Tet_transcr_reg_TetR-rel_C_sf"/>
</dbReference>
<feature type="region of interest" description="Disordered" evidence="5">
    <location>
        <begin position="1"/>
        <end position="98"/>
    </location>
</feature>
<feature type="DNA-binding region" description="H-T-H motif" evidence="4">
    <location>
        <begin position="144"/>
        <end position="163"/>
    </location>
</feature>
<feature type="compositionally biased region" description="Basic and acidic residues" evidence="5">
    <location>
        <begin position="107"/>
        <end position="122"/>
    </location>
</feature>
<evidence type="ECO:0000256" key="2">
    <source>
        <dbReference type="ARBA" id="ARBA00023125"/>
    </source>
</evidence>
<dbReference type="GO" id="GO:0003700">
    <property type="term" value="F:DNA-binding transcription factor activity"/>
    <property type="evidence" value="ECO:0007669"/>
    <property type="project" value="TreeGrafter"/>
</dbReference>
<accession>A0A7Z8NN98</accession>
<feature type="domain" description="HTH tetR-type" evidence="6">
    <location>
        <begin position="121"/>
        <end position="181"/>
    </location>
</feature>
<organism evidence="7 8">
    <name type="scientific">Cellulomonas hominis</name>
    <dbReference type="NCBI Taxonomy" id="156981"/>
    <lineage>
        <taxon>Bacteria</taxon>
        <taxon>Bacillati</taxon>
        <taxon>Actinomycetota</taxon>
        <taxon>Actinomycetes</taxon>
        <taxon>Micrococcales</taxon>
        <taxon>Cellulomonadaceae</taxon>
        <taxon>Cellulomonas</taxon>
    </lineage>
</organism>
<comment type="caution">
    <text evidence="7">The sequence shown here is derived from an EMBL/GenBank/DDBJ whole genome shotgun (WGS) entry which is preliminary data.</text>
</comment>
<evidence type="ECO:0000256" key="3">
    <source>
        <dbReference type="ARBA" id="ARBA00023163"/>
    </source>
</evidence>
<dbReference type="SUPFAM" id="SSF48498">
    <property type="entry name" value="Tetracyclin repressor-like, C-terminal domain"/>
    <property type="match status" value="1"/>
</dbReference>
<protein>
    <submittedName>
        <fullName evidence="7">TetR family transcriptional regulator</fullName>
    </submittedName>
</protein>
<dbReference type="InterPro" id="IPR011075">
    <property type="entry name" value="TetR_C"/>
</dbReference>
<evidence type="ECO:0000259" key="6">
    <source>
        <dbReference type="PROSITE" id="PS50977"/>
    </source>
</evidence>
<feature type="compositionally biased region" description="Basic and acidic residues" evidence="5">
    <location>
        <begin position="38"/>
        <end position="48"/>
    </location>
</feature>
<dbReference type="Gene3D" id="1.10.357.10">
    <property type="entry name" value="Tetracycline Repressor, domain 2"/>
    <property type="match status" value="1"/>
</dbReference>
<evidence type="ECO:0000256" key="4">
    <source>
        <dbReference type="PROSITE-ProRule" id="PRU00335"/>
    </source>
</evidence>
<feature type="compositionally biased region" description="Polar residues" evidence="5">
    <location>
        <begin position="54"/>
        <end position="66"/>
    </location>
</feature>
<dbReference type="PROSITE" id="PS50977">
    <property type="entry name" value="HTH_TETR_2"/>
    <property type="match status" value="1"/>
</dbReference>
<dbReference type="InterPro" id="IPR050109">
    <property type="entry name" value="HTH-type_TetR-like_transc_reg"/>
</dbReference>
<evidence type="ECO:0000313" key="7">
    <source>
        <dbReference type="EMBL" id="TKR22070.1"/>
    </source>
</evidence>
<reference evidence="7 8" key="1">
    <citation type="submission" date="2019-05" db="EMBL/GenBank/DDBJ databases">
        <title>Genome sequence of Cellulomonas hominis strain CS1.</title>
        <authorList>
            <person name="Belmont J."/>
            <person name="Maclea K.S."/>
        </authorList>
    </citation>
    <scope>NUCLEOTIDE SEQUENCE [LARGE SCALE GENOMIC DNA]</scope>
    <source>
        <strain evidence="7 8">CS1</strain>
    </source>
</reference>
<evidence type="ECO:0000313" key="8">
    <source>
        <dbReference type="Proteomes" id="UP000308121"/>
    </source>
</evidence>
<dbReference type="PANTHER" id="PTHR30055:SF225">
    <property type="entry name" value="TRANSCRIPTIONAL REGULATORY PROTEIN-RELATED"/>
    <property type="match status" value="1"/>
</dbReference>
<name>A0A7Z8NN98_9CELL</name>
<feature type="region of interest" description="Disordered" evidence="5">
    <location>
        <begin position="179"/>
        <end position="207"/>
    </location>
</feature>
<evidence type="ECO:0000256" key="5">
    <source>
        <dbReference type="SAM" id="MobiDB-lite"/>
    </source>
</evidence>
<keyword evidence="3" id="KW-0804">Transcription</keyword>
<dbReference type="PANTHER" id="PTHR30055">
    <property type="entry name" value="HTH-TYPE TRANSCRIPTIONAL REGULATOR RUTR"/>
    <property type="match status" value="1"/>
</dbReference>
<sequence>MRAAVPPSGQRTPATWDFAGKPSPGRARRLQWAAQQNDPREPTRDPSTHRTRRTGSTPSRLTTCTPDNPRGRPFGNGVLPGRRCPFPGDARKPSHPATAATTLRRVTSPDDQRPPGRPRAPDLERRALAAVLDVFGEKGWTGLTIAEVASRARVGKSSLYLRWPNKTAMLADALRQVQAEPAPDDPAEGTAPPADEHADEPAADGGAGDSLRDYLIAHAQRRADLYLGEDGLAMLRLYVEARAFPVPLADVRHEAITRFVLSERERVERAVREGELPPGTSAVHLLDAIEGSVLMHVLVTPPHLIDRVRATMPEYLERLVDLQLAAATAAEADAPAPPAQPSRKRTPNPPRG</sequence>
<dbReference type="Gene3D" id="1.10.10.60">
    <property type="entry name" value="Homeodomain-like"/>
    <property type="match status" value="1"/>
</dbReference>
<dbReference type="Pfam" id="PF00440">
    <property type="entry name" value="TetR_N"/>
    <property type="match status" value="1"/>
</dbReference>
<dbReference type="Pfam" id="PF16859">
    <property type="entry name" value="TetR_C_11"/>
    <property type="match status" value="1"/>
</dbReference>
<feature type="region of interest" description="Disordered" evidence="5">
    <location>
        <begin position="103"/>
        <end position="122"/>
    </location>
</feature>
<dbReference type="AlphaFoldDB" id="A0A7Z8NN98"/>
<dbReference type="InterPro" id="IPR009057">
    <property type="entry name" value="Homeodomain-like_sf"/>
</dbReference>
<keyword evidence="1" id="KW-0805">Transcription regulation</keyword>
<proteinExistence type="predicted"/>
<feature type="region of interest" description="Disordered" evidence="5">
    <location>
        <begin position="330"/>
        <end position="352"/>
    </location>
</feature>
<gene>
    <name evidence="7" type="ORF">FA014_18430</name>
</gene>
<dbReference type="InterPro" id="IPR001647">
    <property type="entry name" value="HTH_TetR"/>
</dbReference>
<dbReference type="SUPFAM" id="SSF46689">
    <property type="entry name" value="Homeodomain-like"/>
    <property type="match status" value="1"/>
</dbReference>
<dbReference type="EMBL" id="SZYE01000260">
    <property type="protein sequence ID" value="TKR22070.1"/>
    <property type="molecule type" value="Genomic_DNA"/>
</dbReference>
<dbReference type="GO" id="GO:0000976">
    <property type="term" value="F:transcription cis-regulatory region binding"/>
    <property type="evidence" value="ECO:0007669"/>
    <property type="project" value="TreeGrafter"/>
</dbReference>
<keyword evidence="2 4" id="KW-0238">DNA-binding</keyword>
<evidence type="ECO:0000256" key="1">
    <source>
        <dbReference type="ARBA" id="ARBA00023015"/>
    </source>
</evidence>